<proteinExistence type="predicted"/>
<sequence>MSASATHKRCADSGIAQPFVTRVAIIDECYCSSDRSVVAHTAQTFKVGRVLRPTSSLGSGAAVADRVSIWSC</sequence>
<protein>
    <submittedName>
        <fullName evidence="2">Uncharacterized protein</fullName>
    </submittedName>
</protein>
<gene>
    <name evidence="1" type="ORF">M513_00442</name>
    <name evidence="2" type="ORF">M514_00442</name>
</gene>
<dbReference type="EMBL" id="KL363183">
    <property type="protein sequence ID" value="KFD58749.1"/>
    <property type="molecule type" value="Genomic_DNA"/>
</dbReference>
<dbReference type="EMBL" id="KL367479">
    <property type="protein sequence ID" value="KFD72029.1"/>
    <property type="molecule type" value="Genomic_DNA"/>
</dbReference>
<accession>A0A085NRD3</accession>
<name>A0A085NRD3_9BILA</name>
<dbReference type="Proteomes" id="UP000030758">
    <property type="component" value="Unassembled WGS sequence"/>
</dbReference>
<evidence type="ECO:0000313" key="3">
    <source>
        <dbReference type="Proteomes" id="UP000030764"/>
    </source>
</evidence>
<evidence type="ECO:0000313" key="2">
    <source>
        <dbReference type="EMBL" id="KFD72029.1"/>
    </source>
</evidence>
<evidence type="ECO:0000313" key="1">
    <source>
        <dbReference type="EMBL" id="KFD58749.1"/>
    </source>
</evidence>
<keyword evidence="3" id="KW-1185">Reference proteome</keyword>
<reference evidence="2 3" key="1">
    <citation type="journal article" date="2014" name="Nat. Genet.">
        <title>Genome and transcriptome of the porcine whipworm Trichuris suis.</title>
        <authorList>
            <person name="Jex A.R."/>
            <person name="Nejsum P."/>
            <person name="Schwarz E.M."/>
            <person name="Hu L."/>
            <person name="Young N.D."/>
            <person name="Hall R.S."/>
            <person name="Korhonen P.K."/>
            <person name="Liao S."/>
            <person name="Thamsborg S."/>
            <person name="Xia J."/>
            <person name="Xu P."/>
            <person name="Wang S."/>
            <person name="Scheerlinck J.P."/>
            <person name="Hofmann A."/>
            <person name="Sternberg P.W."/>
            <person name="Wang J."/>
            <person name="Gasser R.B."/>
        </authorList>
    </citation>
    <scope>NUCLEOTIDE SEQUENCE [LARGE SCALE GENOMIC DNA]</scope>
    <source>
        <strain evidence="2">DCEP-RM93F</strain>
        <strain evidence="1">DCEP-RM93M</strain>
    </source>
</reference>
<dbReference type="AlphaFoldDB" id="A0A085NRD3"/>
<organism evidence="2">
    <name type="scientific">Trichuris suis</name>
    <name type="common">pig whipworm</name>
    <dbReference type="NCBI Taxonomy" id="68888"/>
    <lineage>
        <taxon>Eukaryota</taxon>
        <taxon>Metazoa</taxon>
        <taxon>Ecdysozoa</taxon>
        <taxon>Nematoda</taxon>
        <taxon>Enoplea</taxon>
        <taxon>Dorylaimia</taxon>
        <taxon>Trichinellida</taxon>
        <taxon>Trichuridae</taxon>
        <taxon>Trichuris</taxon>
    </lineage>
</organism>
<dbReference type="Proteomes" id="UP000030764">
    <property type="component" value="Unassembled WGS sequence"/>
</dbReference>